<accession>A0A1M5LJG6</accession>
<keyword evidence="1" id="KW-1133">Transmembrane helix</keyword>
<keyword evidence="3" id="KW-1185">Reference proteome</keyword>
<protein>
    <submittedName>
        <fullName evidence="2">Uncharacterized protein</fullName>
    </submittedName>
</protein>
<dbReference type="AlphaFoldDB" id="A0A1M5LJG6"/>
<feature type="transmembrane region" description="Helical" evidence="1">
    <location>
        <begin position="43"/>
        <end position="63"/>
    </location>
</feature>
<keyword evidence="1" id="KW-0472">Membrane</keyword>
<reference evidence="2 3" key="1">
    <citation type="submission" date="2016-11" db="EMBL/GenBank/DDBJ databases">
        <authorList>
            <person name="Jaros S."/>
            <person name="Januszkiewicz K."/>
            <person name="Wedrychowicz H."/>
        </authorList>
    </citation>
    <scope>NUCLEOTIDE SEQUENCE [LARGE SCALE GENOMIC DNA]</scope>
    <source>
        <strain evidence="2 3">DSM 24574</strain>
    </source>
</reference>
<name>A0A1M5LJG6_9BACT</name>
<sequence>MGRNEIRLRRQKPSSGNLARYRNYAKLMARHERNQRWQRTLRALIYVVIVVVLMILMILFFLVKNLENIQKNKTQEPKNAVEAKMPDKDV</sequence>
<evidence type="ECO:0000313" key="3">
    <source>
        <dbReference type="Proteomes" id="UP000184212"/>
    </source>
</evidence>
<organism evidence="2 3">
    <name type="scientific">Chryseolinea serpens</name>
    <dbReference type="NCBI Taxonomy" id="947013"/>
    <lineage>
        <taxon>Bacteria</taxon>
        <taxon>Pseudomonadati</taxon>
        <taxon>Bacteroidota</taxon>
        <taxon>Cytophagia</taxon>
        <taxon>Cytophagales</taxon>
        <taxon>Fulvivirgaceae</taxon>
        <taxon>Chryseolinea</taxon>
    </lineage>
</organism>
<keyword evidence="1" id="KW-0812">Transmembrane</keyword>
<evidence type="ECO:0000256" key="1">
    <source>
        <dbReference type="SAM" id="Phobius"/>
    </source>
</evidence>
<gene>
    <name evidence="2" type="ORF">SAMN04488109_1248</name>
</gene>
<evidence type="ECO:0000313" key="2">
    <source>
        <dbReference type="EMBL" id="SHG65155.1"/>
    </source>
</evidence>
<proteinExistence type="predicted"/>
<dbReference type="Proteomes" id="UP000184212">
    <property type="component" value="Unassembled WGS sequence"/>
</dbReference>
<dbReference type="EMBL" id="FQWQ01000001">
    <property type="protein sequence ID" value="SHG65155.1"/>
    <property type="molecule type" value="Genomic_DNA"/>
</dbReference>